<dbReference type="InterPro" id="IPR008271">
    <property type="entry name" value="Ser/Thr_kinase_AS"/>
</dbReference>
<dbReference type="GO" id="GO:0005524">
    <property type="term" value="F:ATP binding"/>
    <property type="evidence" value="ECO:0007669"/>
    <property type="project" value="UniProtKB-UniRule"/>
</dbReference>
<dbReference type="InterPro" id="IPR011009">
    <property type="entry name" value="Kinase-like_dom_sf"/>
</dbReference>
<dbReference type="FunFam" id="3.30.200.20:FF:000447">
    <property type="entry name" value="Calcium/calmodulin dependent protein kinase"/>
    <property type="match status" value="1"/>
</dbReference>
<dbReference type="PANTHER" id="PTHR24346">
    <property type="entry name" value="MAP/MICROTUBULE AFFINITY-REGULATING KINASE"/>
    <property type="match status" value="1"/>
</dbReference>
<dbReference type="CDD" id="cd14008">
    <property type="entry name" value="STKc_LKB1_CaMKK"/>
    <property type="match status" value="1"/>
</dbReference>
<dbReference type="Gene3D" id="1.10.510.10">
    <property type="entry name" value="Transferase(Phosphotransferase) domain 1"/>
    <property type="match status" value="1"/>
</dbReference>
<dbReference type="Proteomes" id="UP000070054">
    <property type="component" value="Unassembled WGS sequence"/>
</dbReference>
<dbReference type="Pfam" id="PF00069">
    <property type="entry name" value="Pkinase"/>
    <property type="match status" value="1"/>
</dbReference>
<evidence type="ECO:0000256" key="2">
    <source>
        <dbReference type="ARBA" id="ARBA00022840"/>
    </source>
</evidence>
<accession>A0A135TAS6</accession>
<comment type="caution">
    <text evidence="6">The sequence shown here is derived from an EMBL/GenBank/DDBJ whole genome shotgun (WGS) entry which is preliminary data.</text>
</comment>
<feature type="region of interest" description="Disordered" evidence="4">
    <location>
        <begin position="150"/>
        <end position="172"/>
    </location>
</feature>
<evidence type="ECO:0000256" key="4">
    <source>
        <dbReference type="SAM" id="MobiDB-lite"/>
    </source>
</evidence>
<dbReference type="OrthoDB" id="68483at2759"/>
<dbReference type="PROSITE" id="PS00108">
    <property type="entry name" value="PROTEIN_KINASE_ST"/>
    <property type="match status" value="1"/>
</dbReference>
<proteinExistence type="predicted"/>
<gene>
    <name evidence="6" type="ORF">CNYM01_12826</name>
</gene>
<evidence type="ECO:0000313" key="6">
    <source>
        <dbReference type="EMBL" id="KXH45219.1"/>
    </source>
</evidence>
<evidence type="ECO:0000259" key="5">
    <source>
        <dbReference type="PROSITE" id="PS50011"/>
    </source>
</evidence>
<dbReference type="InterPro" id="IPR017441">
    <property type="entry name" value="Protein_kinase_ATP_BS"/>
</dbReference>
<dbReference type="InterPro" id="IPR000719">
    <property type="entry name" value="Prot_kinase_dom"/>
</dbReference>
<dbReference type="SMART" id="SM00220">
    <property type="entry name" value="S_TKc"/>
    <property type="match status" value="1"/>
</dbReference>
<dbReference type="SUPFAM" id="SSF56112">
    <property type="entry name" value="Protein kinase-like (PK-like)"/>
    <property type="match status" value="1"/>
</dbReference>
<dbReference type="AlphaFoldDB" id="A0A135TAS6"/>
<name>A0A135TAS6_9PEZI</name>
<protein>
    <recommendedName>
        <fullName evidence="5">Protein kinase domain-containing protein</fullName>
    </recommendedName>
</protein>
<dbReference type="GO" id="GO:0035556">
    <property type="term" value="P:intracellular signal transduction"/>
    <property type="evidence" value="ECO:0007669"/>
    <property type="project" value="TreeGrafter"/>
</dbReference>
<dbReference type="PROSITE" id="PS00107">
    <property type="entry name" value="PROTEIN_KINASE_ATP"/>
    <property type="match status" value="1"/>
</dbReference>
<evidence type="ECO:0000256" key="3">
    <source>
        <dbReference type="PROSITE-ProRule" id="PRU10141"/>
    </source>
</evidence>
<reference evidence="6 7" key="1">
    <citation type="submission" date="2014-02" db="EMBL/GenBank/DDBJ databases">
        <title>The genome sequence of Colletotrichum nymphaeae SA-01.</title>
        <authorList>
            <person name="Baroncelli R."/>
            <person name="Thon M.R."/>
        </authorList>
    </citation>
    <scope>NUCLEOTIDE SEQUENCE [LARGE SCALE GENOMIC DNA]</scope>
    <source>
        <strain evidence="6 7">SA-01</strain>
    </source>
</reference>
<evidence type="ECO:0000313" key="7">
    <source>
        <dbReference type="Proteomes" id="UP000070054"/>
    </source>
</evidence>
<keyword evidence="2 3" id="KW-0067">ATP-binding</keyword>
<dbReference type="EMBL" id="JEMN01001185">
    <property type="protein sequence ID" value="KXH45219.1"/>
    <property type="molecule type" value="Genomic_DNA"/>
</dbReference>
<feature type="binding site" evidence="3">
    <location>
        <position position="256"/>
    </location>
    <ligand>
        <name>ATP</name>
        <dbReference type="ChEBI" id="CHEBI:30616"/>
    </ligand>
</feature>
<keyword evidence="7" id="KW-1185">Reference proteome</keyword>
<organism evidence="6 7">
    <name type="scientific">Colletotrichum nymphaeae SA-01</name>
    <dbReference type="NCBI Taxonomy" id="1460502"/>
    <lineage>
        <taxon>Eukaryota</taxon>
        <taxon>Fungi</taxon>
        <taxon>Dikarya</taxon>
        <taxon>Ascomycota</taxon>
        <taxon>Pezizomycotina</taxon>
        <taxon>Sordariomycetes</taxon>
        <taxon>Hypocreomycetidae</taxon>
        <taxon>Glomerellales</taxon>
        <taxon>Glomerellaceae</taxon>
        <taxon>Colletotrichum</taxon>
        <taxon>Colletotrichum acutatum species complex</taxon>
    </lineage>
</organism>
<keyword evidence="1 3" id="KW-0547">Nucleotide-binding</keyword>
<sequence>RFKTSPAPSLARPAVRAYPSYLPSIVLPQELGCSLSSAILNSKAPNEQKQSIVASSLTLILTLTLTPPGTRLSDVTSPTSRQAYNTLSHLQLLSLAQGETMTDCGEPQSPPTTAMASTTLATSSMSSPTIAVGFHGEGPAETRPPLAPISDSAAQPSKFQSPMRHHRRTPSAHREVKVRMFLFRQASSKSSAFDLPRCCWLSVETLNAVTEYGTEAENGSSHHRINQYVIKEEIGRGSYGAVHLATDQFGTEYAVKEFSKVRLRKRAQSNILRQGARRPQRFAPRVSLNAPLSPHFGEEGNAGWNVNDALFFIREEIAIMKKLNHPNLVQLIEVLDDPEEDSLYMVLEMCKKGVVMKVGLNEKAKPYGEDSCRYWFRDLILGIEYLHEQGVIHRDIKPDNLLLTDDDVLKIVDFGVSEMFEKPGDPMKTAKSAGSPAFLAPELCVVRHGDVDGKATDIWSMGISLYCLRYGKIPFEQEGVLEMYEAIKTDSPELPEDENPDFVDLISRILEKDPKKRIQMHELRDHPWVTKQGTDPLLSKEENCSNLVEPPNELELNRAFTRKMNHLLCVMKAIHKFKNILTRQRNAKSREGSQTDSPRLGAMHEDIEALLSKRREFLKKNSLADVTMTAPPERSDSEPRILGIGIGSRDEFDKDEPSAGAVAESPTNVDFNIYDKAYEAEVERIMRKQTRQKTMYLTRFVKDREHYKEVANVVEGTSAGVTPVGTPKADTNMAASKGRFADLVHSMTGASKAKPADEKEES</sequence>
<dbReference type="PANTHER" id="PTHR24346:SF77">
    <property type="entry name" value="SERINE THREONINE PROTEIN KINASE"/>
    <property type="match status" value="1"/>
</dbReference>
<dbReference type="GO" id="GO:0004674">
    <property type="term" value="F:protein serine/threonine kinase activity"/>
    <property type="evidence" value="ECO:0007669"/>
    <property type="project" value="TreeGrafter"/>
</dbReference>
<evidence type="ECO:0000256" key="1">
    <source>
        <dbReference type="ARBA" id="ARBA00022741"/>
    </source>
</evidence>
<dbReference type="GO" id="GO:0005737">
    <property type="term" value="C:cytoplasm"/>
    <property type="evidence" value="ECO:0007669"/>
    <property type="project" value="TreeGrafter"/>
</dbReference>
<dbReference type="Gene3D" id="3.30.200.20">
    <property type="entry name" value="Phosphorylase Kinase, domain 1"/>
    <property type="match status" value="1"/>
</dbReference>
<feature type="non-terminal residue" evidence="6">
    <location>
        <position position="1"/>
    </location>
</feature>
<dbReference type="PROSITE" id="PS50011">
    <property type="entry name" value="PROTEIN_KINASE_DOM"/>
    <property type="match status" value="1"/>
</dbReference>
<dbReference type="FunFam" id="1.10.510.10:FF:000995">
    <property type="entry name" value="BcCMK3, calcium/calmodulin-dependent protein kinase"/>
    <property type="match status" value="1"/>
</dbReference>
<feature type="domain" description="Protein kinase" evidence="5">
    <location>
        <begin position="228"/>
        <end position="529"/>
    </location>
</feature>